<protein>
    <submittedName>
        <fullName evidence="1">Uncharacterized protein</fullName>
    </submittedName>
</protein>
<evidence type="ECO:0000313" key="1">
    <source>
        <dbReference type="EMBL" id="PZD72250.1"/>
    </source>
</evidence>
<comment type="caution">
    <text evidence="1">The sequence shown here is derived from an EMBL/GenBank/DDBJ whole genome shotgun (WGS) entry which is preliminary data.</text>
</comment>
<dbReference type="Proteomes" id="UP000248857">
    <property type="component" value="Unassembled WGS sequence"/>
</dbReference>
<proteinExistence type="predicted"/>
<name>A0A2W1JER1_9CYAN</name>
<organism evidence="1 2">
    <name type="scientific">Acaryochloris thomasi RCC1774</name>
    <dbReference type="NCBI Taxonomy" id="1764569"/>
    <lineage>
        <taxon>Bacteria</taxon>
        <taxon>Bacillati</taxon>
        <taxon>Cyanobacteriota</taxon>
        <taxon>Cyanophyceae</taxon>
        <taxon>Acaryochloridales</taxon>
        <taxon>Acaryochloridaceae</taxon>
        <taxon>Acaryochloris</taxon>
        <taxon>Acaryochloris thomasi</taxon>
    </lineage>
</organism>
<accession>A0A2W1JER1</accession>
<gene>
    <name evidence="1" type="ORF">C1752_03837</name>
</gene>
<keyword evidence="2" id="KW-1185">Reference proteome</keyword>
<evidence type="ECO:0000313" key="2">
    <source>
        <dbReference type="Proteomes" id="UP000248857"/>
    </source>
</evidence>
<sequence>MLCLSQSFVISLVCQDCISIVKCRWNGPIYLLEQGGFSEVDTDARRRARTNKARFNRLLRSGSLKSSTALRSSSTLIGDLAYLHGHILTLLLLGHCGTQLEEFFEALSVVFDAATNIDTLSGFVVGIVGFAQFVGIVEIYCSVYDHHSSSKEYGSPSQVPSSR</sequence>
<dbReference type="AlphaFoldDB" id="A0A2W1JER1"/>
<reference evidence="1 2" key="1">
    <citation type="journal article" date="2018" name="Sci. Rep.">
        <title>A novel species of the marine cyanobacterium Acaryochloris with a unique pigment content and lifestyle.</title>
        <authorList>
            <person name="Partensky F."/>
            <person name="Six C."/>
            <person name="Ratin M."/>
            <person name="Garczarek L."/>
            <person name="Vaulot D."/>
            <person name="Probert I."/>
            <person name="Calteau A."/>
            <person name="Gourvil P."/>
            <person name="Marie D."/>
            <person name="Grebert T."/>
            <person name="Bouchier C."/>
            <person name="Le Panse S."/>
            <person name="Gachenot M."/>
            <person name="Rodriguez F."/>
            <person name="Garrido J.L."/>
        </authorList>
    </citation>
    <scope>NUCLEOTIDE SEQUENCE [LARGE SCALE GENOMIC DNA]</scope>
    <source>
        <strain evidence="1 2">RCC1774</strain>
    </source>
</reference>
<dbReference type="EMBL" id="PQWO01000011">
    <property type="protein sequence ID" value="PZD72250.1"/>
    <property type="molecule type" value="Genomic_DNA"/>
</dbReference>